<comment type="caution">
    <text evidence="3">The sequence shown here is derived from an EMBL/GenBank/DDBJ whole genome shotgun (WGS) entry which is preliminary data.</text>
</comment>
<dbReference type="EMBL" id="VYKI01000005">
    <property type="protein sequence ID" value="KAA9001516.1"/>
    <property type="molecule type" value="Genomic_DNA"/>
</dbReference>
<organism evidence="3 4">
    <name type="scientific">Stenotrophomonas cyclobalanopsidis</name>
    <dbReference type="NCBI Taxonomy" id="2771362"/>
    <lineage>
        <taxon>Bacteria</taxon>
        <taxon>Pseudomonadati</taxon>
        <taxon>Pseudomonadota</taxon>
        <taxon>Gammaproteobacteria</taxon>
        <taxon>Lysobacterales</taxon>
        <taxon>Lysobacteraceae</taxon>
        <taxon>Stenotrophomonas</taxon>
    </lineage>
</organism>
<accession>A0ABQ6T2Y3</accession>
<name>A0ABQ6T2Y3_9GAMM</name>
<evidence type="ECO:0000256" key="1">
    <source>
        <dbReference type="SAM" id="MobiDB-lite"/>
    </source>
</evidence>
<reference evidence="3 4" key="1">
    <citation type="journal article" date="2020" name="Antonie Van Leeuwenhoek">
        <title>Stenotrophomonas cyclobalanopsidis sp. nov., isolated from the leaf spot disease of Cyclobalanopsis patelliformis.</title>
        <authorList>
            <person name="Bian D.R."/>
            <person name="Xue H."/>
            <person name="Piao C.G."/>
            <person name="Li Y."/>
        </authorList>
    </citation>
    <scope>NUCLEOTIDE SEQUENCE [LARGE SCALE GENOMIC DNA]</scope>
    <source>
        <strain evidence="3 4">TPQG1-4</strain>
    </source>
</reference>
<keyword evidence="2" id="KW-0472">Membrane</keyword>
<gene>
    <name evidence="3" type="ORF">FJU31_06035</name>
</gene>
<keyword evidence="4" id="KW-1185">Reference proteome</keyword>
<proteinExistence type="predicted"/>
<evidence type="ECO:0000256" key="2">
    <source>
        <dbReference type="SAM" id="Phobius"/>
    </source>
</evidence>
<evidence type="ECO:0000313" key="3">
    <source>
        <dbReference type="EMBL" id="KAA9001516.1"/>
    </source>
</evidence>
<evidence type="ECO:0000313" key="4">
    <source>
        <dbReference type="Proteomes" id="UP000326367"/>
    </source>
</evidence>
<feature type="region of interest" description="Disordered" evidence="1">
    <location>
        <begin position="147"/>
        <end position="166"/>
    </location>
</feature>
<keyword evidence="2" id="KW-0812">Transmembrane</keyword>
<protein>
    <submittedName>
        <fullName evidence="3">Uncharacterized protein</fullName>
    </submittedName>
</protein>
<feature type="transmembrane region" description="Helical" evidence="2">
    <location>
        <begin position="88"/>
        <end position="109"/>
    </location>
</feature>
<dbReference type="RefSeq" id="WP_150453936.1">
    <property type="nucleotide sequence ID" value="NZ_VYKI01000005.1"/>
</dbReference>
<dbReference type="Proteomes" id="UP000326367">
    <property type="component" value="Unassembled WGS sequence"/>
</dbReference>
<feature type="transmembrane region" description="Helical" evidence="2">
    <location>
        <begin position="63"/>
        <end position="83"/>
    </location>
</feature>
<sequence length="166" mass="17563">MDQDPYRATPPLPGQAADSWVIEIPGSITRPIKYMWLMLAVLSAISLAAALVLLFAIQRHGTFLAAGLGLTTCMYVPLAIGIYKRIPLVAVGTLIISVIGLLGAFVRAAMGDVSVPALAVSAVMTFVSVRGTIAIYAFHRLVAEARRRPPGQQSDSHPALASKPDA</sequence>
<feature type="transmembrane region" description="Helical" evidence="2">
    <location>
        <begin position="34"/>
        <end position="57"/>
    </location>
</feature>
<keyword evidence="2" id="KW-1133">Transmembrane helix</keyword>
<feature type="transmembrane region" description="Helical" evidence="2">
    <location>
        <begin position="115"/>
        <end position="138"/>
    </location>
</feature>